<comment type="caution">
    <text evidence="1">The sequence shown here is derived from an EMBL/GenBank/DDBJ whole genome shotgun (WGS) entry which is preliminary data.</text>
</comment>
<reference evidence="1" key="1">
    <citation type="submission" date="2015-01" db="EMBL/GenBank/DDBJ databases">
        <title>Population genomics of rice bacterial leaf blight strains from India.</title>
        <authorList>
            <person name="Midha S."/>
            <person name="Anil M.G."/>
            <person name="Mishra D."/>
            <person name="Brahma K."/>
            <person name="Laha G.S."/>
            <person name="Sundaram R.M."/>
            <person name="Sonti R.V."/>
            <person name="Patil P.B."/>
        </authorList>
    </citation>
    <scope>NUCLEOTIDE SEQUENCE</scope>
    <source>
        <strain evidence="1">BXO512</strain>
    </source>
</reference>
<protein>
    <submittedName>
        <fullName evidence="1">Uncharacterized protein</fullName>
    </submittedName>
</protein>
<dbReference type="EMBL" id="JXEA01000150">
    <property type="protein sequence ID" value="OLG90474.1"/>
    <property type="molecule type" value="Genomic_DNA"/>
</dbReference>
<evidence type="ECO:0000313" key="1">
    <source>
        <dbReference type="EMBL" id="OLG90474.1"/>
    </source>
</evidence>
<sequence length="64" mass="7279">MEDTKLRREGIAPRDLKPVTATDDADQVGMRDLNMVYKRRVSTRLVSKSPDASFIASFLQTQHD</sequence>
<organism evidence="1">
    <name type="scientific">Xanthomonas oryzae pv. oryzae</name>
    <dbReference type="NCBI Taxonomy" id="64187"/>
    <lineage>
        <taxon>Bacteria</taxon>
        <taxon>Pseudomonadati</taxon>
        <taxon>Pseudomonadota</taxon>
        <taxon>Gammaproteobacteria</taxon>
        <taxon>Lysobacterales</taxon>
        <taxon>Lysobacteraceae</taxon>
        <taxon>Xanthomonas</taxon>
    </lineage>
</organism>
<dbReference type="AlphaFoldDB" id="A0A854CJU6"/>
<accession>A0A854CJU6</accession>
<gene>
    <name evidence="1" type="ORF">BXO512_11990</name>
</gene>
<name>A0A854CJU6_XANOO</name>
<proteinExistence type="predicted"/>